<dbReference type="HOGENOM" id="CLU_064910_0_0_10"/>
<evidence type="ECO:0000256" key="1">
    <source>
        <dbReference type="ARBA" id="ARBA00004141"/>
    </source>
</evidence>
<dbReference type="GO" id="GO:0016020">
    <property type="term" value="C:membrane"/>
    <property type="evidence" value="ECO:0007669"/>
    <property type="project" value="UniProtKB-SubCell"/>
</dbReference>
<evidence type="ECO:0000313" key="8">
    <source>
        <dbReference type="Proteomes" id="UP000005113"/>
    </source>
</evidence>
<dbReference type="InterPro" id="IPR005496">
    <property type="entry name" value="Integral_membrane_TerC"/>
</dbReference>
<evidence type="ECO:0000256" key="4">
    <source>
        <dbReference type="ARBA" id="ARBA00022989"/>
    </source>
</evidence>
<comment type="subcellular location">
    <subcellularLocation>
        <location evidence="1">Membrane</location>
        <topology evidence="1">Multi-pass membrane protein</topology>
    </subcellularLocation>
</comment>
<dbReference type="OrthoDB" id="9805314at2"/>
<feature type="transmembrane region" description="Helical" evidence="6">
    <location>
        <begin position="15"/>
        <end position="41"/>
    </location>
</feature>
<keyword evidence="5 6" id="KW-0472">Membrane</keyword>
<organism evidence="7 8">
    <name type="scientific">Saprospira grandis DSM 2844</name>
    <dbReference type="NCBI Taxonomy" id="694433"/>
    <lineage>
        <taxon>Bacteria</taxon>
        <taxon>Pseudomonadati</taxon>
        <taxon>Bacteroidota</taxon>
        <taxon>Saprospiria</taxon>
        <taxon>Saprospirales</taxon>
        <taxon>Saprospiraceae</taxon>
        <taxon>Saprospira</taxon>
    </lineage>
</organism>
<dbReference type="Proteomes" id="UP000005113">
    <property type="component" value="Unassembled WGS sequence"/>
</dbReference>
<keyword evidence="3 6" id="KW-0812">Transmembrane</keyword>
<evidence type="ECO:0000313" key="7">
    <source>
        <dbReference type="EMBL" id="EJF53714.1"/>
    </source>
</evidence>
<evidence type="ECO:0000256" key="2">
    <source>
        <dbReference type="ARBA" id="ARBA00007511"/>
    </source>
</evidence>
<proteinExistence type="inferred from homology"/>
<dbReference type="Pfam" id="PF03741">
    <property type="entry name" value="TerC"/>
    <property type="match status" value="1"/>
</dbReference>
<feature type="transmembrane region" description="Helical" evidence="6">
    <location>
        <begin position="53"/>
        <end position="77"/>
    </location>
</feature>
<feature type="transmembrane region" description="Helical" evidence="6">
    <location>
        <begin position="204"/>
        <end position="229"/>
    </location>
</feature>
<protein>
    <submittedName>
        <fullName evidence="7">Membrane protein TerC, possibly involved in tellurium resistance</fullName>
    </submittedName>
</protein>
<dbReference type="AlphaFoldDB" id="J0P1R6"/>
<keyword evidence="4 6" id="KW-1133">Transmembrane helix</keyword>
<dbReference type="RefSeq" id="WP_002659394.1">
    <property type="nucleotide sequence ID" value="NZ_JH719942.1"/>
</dbReference>
<evidence type="ECO:0000256" key="3">
    <source>
        <dbReference type="ARBA" id="ARBA00022692"/>
    </source>
</evidence>
<feature type="transmembrane region" description="Helical" evidence="6">
    <location>
        <begin position="137"/>
        <end position="159"/>
    </location>
</feature>
<dbReference type="PANTHER" id="PTHR30238:SF4">
    <property type="entry name" value="SLL1022 PROTEIN"/>
    <property type="match status" value="1"/>
</dbReference>
<dbReference type="EMBL" id="JH719942">
    <property type="protein sequence ID" value="EJF53714.1"/>
    <property type="molecule type" value="Genomic_DNA"/>
</dbReference>
<dbReference type="PANTHER" id="PTHR30238">
    <property type="entry name" value="MEMBRANE BOUND PREDICTED REDOX MODULATOR"/>
    <property type="match status" value="1"/>
</dbReference>
<reference evidence="8" key="1">
    <citation type="journal article" date="2012" name="Stand. Genomic Sci.">
        <title>Permanent draft genome sequence of the gliding predator Saprospira grandis strain Sa g1 (= HR1).</title>
        <authorList>
            <person name="Mavromatis K."/>
            <person name="Chertkov O."/>
            <person name="Lapidus A."/>
            <person name="Nolan M."/>
            <person name="Lucas S."/>
            <person name="Tice H."/>
            <person name="Del Rio T.G."/>
            <person name="Cheng J.F."/>
            <person name="Han C."/>
            <person name="Tapia R."/>
            <person name="Bruce D."/>
            <person name="Goodwin L.A."/>
            <person name="Pitluck S."/>
            <person name="Huntemann M."/>
            <person name="Liolios K."/>
            <person name="Pagani I."/>
            <person name="Ivanova N."/>
            <person name="Mikhailova N."/>
            <person name="Pati A."/>
            <person name="Chen A."/>
            <person name="Palaniappan K."/>
            <person name="Land M."/>
            <person name="Brambilla E.M."/>
            <person name="Rohde M."/>
            <person name="Spring S."/>
            <person name="Goker M."/>
            <person name="Detter J.C."/>
            <person name="Bristow J."/>
            <person name="Eisen J.A."/>
            <person name="Markowitz V."/>
            <person name="Hugenholtz P."/>
            <person name="Kyrpides N.C."/>
            <person name="Klenk H.P."/>
            <person name="Woyke T."/>
        </authorList>
    </citation>
    <scope>NUCLEOTIDE SEQUENCE [LARGE SCALE GENOMIC DNA]</scope>
    <source>
        <strain evidence="8">DSM 2844</strain>
    </source>
</reference>
<evidence type="ECO:0000256" key="6">
    <source>
        <dbReference type="SAM" id="Phobius"/>
    </source>
</evidence>
<feature type="transmembrane region" description="Helical" evidence="6">
    <location>
        <begin position="171"/>
        <end position="192"/>
    </location>
</feature>
<feature type="transmembrane region" description="Helical" evidence="6">
    <location>
        <begin position="89"/>
        <end position="109"/>
    </location>
</feature>
<feature type="transmembrane region" description="Helical" evidence="6">
    <location>
        <begin position="241"/>
        <end position="257"/>
    </location>
</feature>
<accession>J0P1R6</accession>
<gene>
    <name evidence="7" type="ORF">SapgrDRAFT_2026</name>
</gene>
<sequence length="282" mass="31033">MFEGLAELIASPQAWTALLTLTFMEVILGIDNIVFISIVANKLSEEEQPKARNIGLLLAMLLRVILLFGISIMLQYLTASWGDLHILSFHAQPNGQAIVLILGGVFLLYKTIKEIHHKLEGHNPENNDGTGAKLMDVIIQITIINMVFSVDSILTAIGLTQDLTQSDLNALPVMILGVVFSVLIMIAFAGPIGRYINKHPSIQMLALSFLLLISFMLIAEGGHLAHAAIGDFHIEAIPKGYLYFAIAFSTLVQMLVLRMDKKSEPVILHSALQEAEERNLLQ</sequence>
<comment type="similarity">
    <text evidence="2">Belongs to the TerC family.</text>
</comment>
<evidence type="ECO:0000256" key="5">
    <source>
        <dbReference type="ARBA" id="ARBA00023136"/>
    </source>
</evidence>
<name>J0P1R6_9BACT</name>